<dbReference type="InterPro" id="IPR005346">
    <property type="entry name" value="RnfH"/>
</dbReference>
<keyword evidence="3" id="KW-1185">Reference proteome</keyword>
<evidence type="ECO:0000313" key="2">
    <source>
        <dbReference type="EMBL" id="TCL02777.1"/>
    </source>
</evidence>
<dbReference type="PANTHER" id="PTHR37483">
    <property type="entry name" value="UPF0125 PROTEIN RATB"/>
    <property type="match status" value="1"/>
</dbReference>
<evidence type="ECO:0000313" key="3">
    <source>
        <dbReference type="Proteomes" id="UP000294555"/>
    </source>
</evidence>
<name>A0A4R1N846_9GAMM</name>
<dbReference type="InterPro" id="IPR037021">
    <property type="entry name" value="RnfH_sf"/>
</dbReference>
<dbReference type="InterPro" id="IPR016155">
    <property type="entry name" value="Mopterin_synth/thiamin_S_b"/>
</dbReference>
<dbReference type="AlphaFoldDB" id="A0A4R1N846"/>
<dbReference type="RefSeq" id="WP_132921705.1">
    <property type="nucleotide sequence ID" value="NZ_SJOI01000001.1"/>
</dbReference>
<dbReference type="Pfam" id="PF03658">
    <property type="entry name" value="Ub-RnfH"/>
    <property type="match status" value="1"/>
</dbReference>
<accession>A0A4R1N846</accession>
<reference evidence="2 3" key="1">
    <citation type="submission" date="2019-02" db="EMBL/GenBank/DDBJ databases">
        <title>Investigation of anaerobic lignin degradation for improved lignocellulosic biofuels.</title>
        <authorList>
            <person name="Deangelis K."/>
        </authorList>
    </citation>
    <scope>NUCLEOTIDE SEQUENCE [LARGE SCALE GENOMIC DNA]</scope>
    <source>
        <strain evidence="2 3">159R</strain>
    </source>
</reference>
<dbReference type="PANTHER" id="PTHR37483:SF1">
    <property type="entry name" value="UPF0125 PROTEIN RATB"/>
    <property type="match status" value="1"/>
</dbReference>
<dbReference type="OrthoDB" id="9796575at2"/>
<sequence length="86" mass="9503">MKFSVAHVNGDQGRCIQMKLDGPVTVREAILASPLPQLFPYLDLDSHRTGIYGRLCSPDTPVNEGDRVEIYLPAARKDSEDDDDGD</sequence>
<dbReference type="Gene3D" id="3.10.20.280">
    <property type="entry name" value="RnfH-like"/>
    <property type="match status" value="1"/>
</dbReference>
<comment type="similarity">
    <text evidence="1">Belongs to the UPF0125 (RnfH) family.</text>
</comment>
<comment type="caution">
    <text evidence="2">The sequence shown here is derived from an EMBL/GenBank/DDBJ whole genome shotgun (WGS) entry which is preliminary data.</text>
</comment>
<protein>
    <submittedName>
        <fullName evidence="2">Uncharacterized protein</fullName>
    </submittedName>
</protein>
<dbReference type="EMBL" id="SJOI01000001">
    <property type="protein sequence ID" value="TCL02777.1"/>
    <property type="molecule type" value="Genomic_DNA"/>
</dbReference>
<organism evidence="2 3">
    <name type="scientific">Sodalis ligni</name>
    <dbReference type="NCBI Taxonomy" id="2697027"/>
    <lineage>
        <taxon>Bacteria</taxon>
        <taxon>Pseudomonadati</taxon>
        <taxon>Pseudomonadota</taxon>
        <taxon>Gammaproteobacteria</taxon>
        <taxon>Enterobacterales</taxon>
        <taxon>Bruguierivoracaceae</taxon>
        <taxon>Sodalis</taxon>
    </lineage>
</organism>
<dbReference type="SUPFAM" id="SSF54285">
    <property type="entry name" value="MoaD/ThiS"/>
    <property type="match status" value="1"/>
</dbReference>
<proteinExistence type="inferred from homology"/>
<gene>
    <name evidence="2" type="ORF">EZJ58_0809</name>
</gene>
<evidence type="ECO:0000256" key="1">
    <source>
        <dbReference type="ARBA" id="ARBA00010645"/>
    </source>
</evidence>
<dbReference type="Proteomes" id="UP000294555">
    <property type="component" value="Unassembled WGS sequence"/>
</dbReference>